<name>A0A1B1K9Y2_RHOOP</name>
<accession>A0A1B1K9Y2</accession>
<feature type="region of interest" description="Disordered" evidence="1">
    <location>
        <begin position="1"/>
        <end position="32"/>
    </location>
</feature>
<evidence type="ECO:0000313" key="3">
    <source>
        <dbReference type="Proteomes" id="UP000186108"/>
    </source>
</evidence>
<evidence type="ECO:0000256" key="1">
    <source>
        <dbReference type="SAM" id="MobiDB-lite"/>
    </source>
</evidence>
<proteinExistence type="predicted"/>
<dbReference type="AlphaFoldDB" id="A0A1B1K9Y2"/>
<feature type="compositionally biased region" description="Basic and acidic residues" evidence="1">
    <location>
        <begin position="1"/>
        <end position="13"/>
    </location>
</feature>
<gene>
    <name evidence="2" type="ORF">R1CP_23555</name>
</gene>
<sequence length="74" mass="8595">MNHTELRTRETRLRRAAVRQGLRMEKSRRRDTRATDYGTYHLVEAETNDLKAHGLPRGYGLSLDDVERALNGEL</sequence>
<organism evidence="2 3">
    <name type="scientific">Rhodococcus opacus</name>
    <name type="common">Nocardia opaca</name>
    <dbReference type="NCBI Taxonomy" id="37919"/>
    <lineage>
        <taxon>Bacteria</taxon>
        <taxon>Bacillati</taxon>
        <taxon>Actinomycetota</taxon>
        <taxon>Actinomycetes</taxon>
        <taxon>Mycobacteriales</taxon>
        <taxon>Nocardiaceae</taxon>
        <taxon>Rhodococcus</taxon>
    </lineage>
</organism>
<protein>
    <submittedName>
        <fullName evidence="2">Uncharacterized protein</fullName>
    </submittedName>
</protein>
<reference evidence="2 3" key="1">
    <citation type="submission" date="2014-07" db="EMBL/GenBank/DDBJ databases">
        <authorList>
            <person name="Zhang J.E."/>
            <person name="Yang H."/>
            <person name="Guo J."/>
            <person name="Deng Z."/>
            <person name="Luo H."/>
            <person name="Luo M."/>
            <person name="Zhao B."/>
        </authorList>
    </citation>
    <scope>NUCLEOTIDE SEQUENCE [LARGE SCALE GENOMIC DNA]</scope>
    <source>
        <strain evidence="2 3">1CP</strain>
    </source>
</reference>
<evidence type="ECO:0000313" key="2">
    <source>
        <dbReference type="EMBL" id="ANS29379.1"/>
    </source>
</evidence>
<dbReference type="RefSeq" id="WP_065491689.1">
    <property type="nucleotide sequence ID" value="NZ_CP009111.1"/>
</dbReference>
<dbReference type="EMBL" id="CP009111">
    <property type="protein sequence ID" value="ANS29379.1"/>
    <property type="molecule type" value="Genomic_DNA"/>
</dbReference>
<dbReference type="Proteomes" id="UP000186108">
    <property type="component" value="Chromosome"/>
</dbReference>